<dbReference type="EMBL" id="JACJVQ010000002">
    <property type="protein sequence ID" value="MBB6632811.1"/>
    <property type="molecule type" value="Genomic_DNA"/>
</dbReference>
<dbReference type="CDD" id="cd00090">
    <property type="entry name" value="HTH_ARSR"/>
    <property type="match status" value="1"/>
</dbReference>
<evidence type="ECO:0000313" key="6">
    <source>
        <dbReference type="Proteomes" id="UP000535838"/>
    </source>
</evidence>
<keyword evidence="1" id="KW-0805">Transcription regulation</keyword>
<dbReference type="InterPro" id="IPR001034">
    <property type="entry name" value="DeoR_HTH"/>
</dbReference>
<gene>
    <name evidence="5" type="ORF">H7B67_01550</name>
</gene>
<reference evidence="5 6" key="1">
    <citation type="submission" date="2020-08" db="EMBL/GenBank/DDBJ databases">
        <title>Cohnella phylogeny.</title>
        <authorList>
            <person name="Dunlap C."/>
        </authorList>
    </citation>
    <scope>NUCLEOTIDE SEQUENCE [LARGE SCALE GENOMIC DNA]</scope>
    <source>
        <strain evidence="5 6">DSM 25241</strain>
    </source>
</reference>
<evidence type="ECO:0000256" key="2">
    <source>
        <dbReference type="ARBA" id="ARBA00023125"/>
    </source>
</evidence>
<dbReference type="RefSeq" id="WP_185118039.1">
    <property type="nucleotide sequence ID" value="NZ_JACJVQ010000002.1"/>
</dbReference>
<keyword evidence="6" id="KW-1185">Reference proteome</keyword>
<evidence type="ECO:0000313" key="5">
    <source>
        <dbReference type="EMBL" id="MBB6632811.1"/>
    </source>
</evidence>
<dbReference type="PRINTS" id="PR00037">
    <property type="entry name" value="HTHLACR"/>
</dbReference>
<protein>
    <submittedName>
        <fullName evidence="5">DeoR/GlpR transcriptional regulator</fullName>
    </submittedName>
</protein>
<dbReference type="SMART" id="SM00420">
    <property type="entry name" value="HTH_DEOR"/>
    <property type="match status" value="1"/>
</dbReference>
<sequence length="252" mass="28181">MLAAARHQAILDLLLADGNVQVSQLSERFGVTPKTIREDLEKLEEKGLLRRTHGGAVSSQDETESMLPLQIPDTKRLTEKEAIAERALRYIRQDDIIALDAGSTTLEIAKRLPNEPLTVLTNDLLIMRELIGKDRIRLVVPGGYRQRNVLIGNEAIDWIGKLNVQKLFLSTTGIHEKFGLTVFTGELIELKKAYMANAKEIYCVADHAKFDRAALLTFASLDDIQTIITDAGLDMDTARRYERGSLTIERAI</sequence>
<dbReference type="GO" id="GO:0003677">
    <property type="term" value="F:DNA binding"/>
    <property type="evidence" value="ECO:0007669"/>
    <property type="project" value="UniProtKB-KW"/>
</dbReference>
<dbReference type="InterPro" id="IPR014036">
    <property type="entry name" value="DeoR-like_C"/>
</dbReference>
<dbReference type="PROSITE" id="PS51000">
    <property type="entry name" value="HTH_DEOR_2"/>
    <property type="match status" value="1"/>
</dbReference>
<dbReference type="InterPro" id="IPR036390">
    <property type="entry name" value="WH_DNA-bd_sf"/>
</dbReference>
<dbReference type="InterPro" id="IPR037171">
    <property type="entry name" value="NagB/RpiA_transferase-like"/>
</dbReference>
<dbReference type="SUPFAM" id="SSF46785">
    <property type="entry name" value="Winged helix' DNA-binding domain"/>
    <property type="match status" value="1"/>
</dbReference>
<dbReference type="SMART" id="SM01134">
    <property type="entry name" value="DeoRC"/>
    <property type="match status" value="1"/>
</dbReference>
<dbReference type="Proteomes" id="UP000535838">
    <property type="component" value="Unassembled WGS sequence"/>
</dbReference>
<accession>A0A841SVT2</accession>
<dbReference type="Gene3D" id="3.40.50.1360">
    <property type="match status" value="1"/>
</dbReference>
<evidence type="ECO:0000256" key="1">
    <source>
        <dbReference type="ARBA" id="ARBA00023015"/>
    </source>
</evidence>
<dbReference type="AlphaFoldDB" id="A0A841SVT2"/>
<dbReference type="SUPFAM" id="SSF100950">
    <property type="entry name" value="NagB/RpiA/CoA transferase-like"/>
    <property type="match status" value="1"/>
</dbReference>
<dbReference type="InterPro" id="IPR036388">
    <property type="entry name" value="WH-like_DNA-bd_sf"/>
</dbReference>
<dbReference type="Pfam" id="PF08220">
    <property type="entry name" value="HTH_DeoR"/>
    <property type="match status" value="1"/>
</dbReference>
<dbReference type="InterPro" id="IPR011991">
    <property type="entry name" value="ArsR-like_HTH"/>
</dbReference>
<comment type="caution">
    <text evidence="5">The sequence shown here is derived from an EMBL/GenBank/DDBJ whole genome shotgun (WGS) entry which is preliminary data.</text>
</comment>
<keyword evidence="3" id="KW-0804">Transcription</keyword>
<dbReference type="GO" id="GO:0003700">
    <property type="term" value="F:DNA-binding transcription factor activity"/>
    <property type="evidence" value="ECO:0007669"/>
    <property type="project" value="InterPro"/>
</dbReference>
<dbReference type="Pfam" id="PF00455">
    <property type="entry name" value="DeoRC"/>
    <property type="match status" value="1"/>
</dbReference>
<organism evidence="5 6">
    <name type="scientific">Cohnella thailandensis</name>
    <dbReference type="NCBI Taxonomy" id="557557"/>
    <lineage>
        <taxon>Bacteria</taxon>
        <taxon>Bacillati</taxon>
        <taxon>Bacillota</taxon>
        <taxon>Bacilli</taxon>
        <taxon>Bacillales</taxon>
        <taxon>Paenibacillaceae</taxon>
        <taxon>Cohnella</taxon>
    </lineage>
</organism>
<dbReference type="InterPro" id="IPR050313">
    <property type="entry name" value="Carb_Metab_HTH_regulators"/>
</dbReference>
<evidence type="ECO:0000256" key="3">
    <source>
        <dbReference type="ARBA" id="ARBA00023163"/>
    </source>
</evidence>
<dbReference type="PANTHER" id="PTHR30363:SF44">
    <property type="entry name" value="AGA OPERON TRANSCRIPTIONAL REPRESSOR-RELATED"/>
    <property type="match status" value="1"/>
</dbReference>
<dbReference type="Gene3D" id="1.10.10.10">
    <property type="entry name" value="Winged helix-like DNA-binding domain superfamily/Winged helix DNA-binding domain"/>
    <property type="match status" value="1"/>
</dbReference>
<evidence type="ECO:0000259" key="4">
    <source>
        <dbReference type="PROSITE" id="PS51000"/>
    </source>
</evidence>
<keyword evidence="2" id="KW-0238">DNA-binding</keyword>
<name>A0A841SVT2_9BACL</name>
<dbReference type="PANTHER" id="PTHR30363">
    <property type="entry name" value="HTH-TYPE TRANSCRIPTIONAL REGULATOR SRLR-RELATED"/>
    <property type="match status" value="1"/>
</dbReference>
<feature type="domain" description="HTH deoR-type" evidence="4">
    <location>
        <begin position="3"/>
        <end position="58"/>
    </location>
</feature>
<proteinExistence type="predicted"/>